<keyword evidence="8 10" id="KW-0030">Aminoacyl-tRNA synthetase</keyword>
<gene>
    <name evidence="10" type="primary">glyS</name>
    <name evidence="13" type="ORF">SAMN02745116_01231</name>
</gene>
<dbReference type="GO" id="GO:0004820">
    <property type="term" value="F:glycine-tRNA ligase activity"/>
    <property type="evidence" value="ECO:0007669"/>
    <property type="project" value="UniProtKB-UniRule"/>
</dbReference>
<reference evidence="13 14" key="1">
    <citation type="submission" date="2017-02" db="EMBL/GenBank/DDBJ databases">
        <authorList>
            <person name="Peterson S.W."/>
        </authorList>
    </citation>
    <scope>NUCLEOTIDE SEQUENCE [LARGE SCALE GENOMIC DNA]</scope>
    <source>
        <strain evidence="13 14">ATCC BAA-1030</strain>
    </source>
</reference>
<evidence type="ECO:0000256" key="8">
    <source>
        <dbReference type="ARBA" id="ARBA00023146"/>
    </source>
</evidence>
<evidence type="ECO:0000313" key="14">
    <source>
        <dbReference type="Proteomes" id="UP000190328"/>
    </source>
</evidence>
<keyword evidence="6 10" id="KW-0067">ATP-binding</keyword>
<dbReference type="SUPFAM" id="SSF109604">
    <property type="entry name" value="HD-domain/PDEase-like"/>
    <property type="match status" value="1"/>
</dbReference>
<dbReference type="STRING" id="263852.SAMN02745116_01231"/>
<dbReference type="Proteomes" id="UP000190328">
    <property type="component" value="Unassembled WGS sequence"/>
</dbReference>
<dbReference type="NCBIfam" id="TIGR00211">
    <property type="entry name" value="glyS"/>
    <property type="match status" value="1"/>
</dbReference>
<dbReference type="PROSITE" id="PS50861">
    <property type="entry name" value="AA_TRNA_LIGASE_II_GLYAB"/>
    <property type="match status" value="1"/>
</dbReference>
<dbReference type="GO" id="GO:0005524">
    <property type="term" value="F:ATP binding"/>
    <property type="evidence" value="ECO:0007669"/>
    <property type="project" value="UniProtKB-UniRule"/>
</dbReference>
<dbReference type="InterPro" id="IPR008909">
    <property type="entry name" value="DALR_anticod-bd"/>
</dbReference>
<feature type="coiled-coil region" evidence="11">
    <location>
        <begin position="198"/>
        <end position="231"/>
    </location>
</feature>
<keyword evidence="4 10" id="KW-0436">Ligase</keyword>
<dbReference type="GO" id="GO:0005829">
    <property type="term" value="C:cytosol"/>
    <property type="evidence" value="ECO:0007669"/>
    <property type="project" value="TreeGrafter"/>
</dbReference>
<comment type="subunit">
    <text evidence="10">Tetramer of two alpha and two beta subunits.</text>
</comment>
<dbReference type="PRINTS" id="PR01045">
    <property type="entry name" value="TRNASYNTHGB"/>
</dbReference>
<dbReference type="EMBL" id="FUXI01000012">
    <property type="protein sequence ID" value="SJZ71455.1"/>
    <property type="molecule type" value="Genomic_DNA"/>
</dbReference>
<proteinExistence type="inferred from homology"/>
<dbReference type="Pfam" id="PF05746">
    <property type="entry name" value="DALR_1"/>
    <property type="match status" value="1"/>
</dbReference>
<dbReference type="HAMAP" id="MF_00255">
    <property type="entry name" value="Gly_tRNA_synth_beta"/>
    <property type="match status" value="1"/>
</dbReference>
<protein>
    <recommendedName>
        <fullName evidence="10">Glycine--tRNA ligase beta subunit</fullName>
        <ecNumber evidence="10">6.1.1.14</ecNumber>
    </recommendedName>
    <alternativeName>
        <fullName evidence="10">Glycyl-tRNA synthetase beta subunit</fullName>
        <shortName evidence="10">GlyRS</shortName>
    </alternativeName>
</protein>
<keyword evidence="11" id="KW-0175">Coiled coil</keyword>
<feature type="domain" description="DALR anticodon binding" evidence="12">
    <location>
        <begin position="584"/>
        <end position="673"/>
    </location>
</feature>
<name>A0A1T4MXE3_9ENTE</name>
<dbReference type="GO" id="GO:0004814">
    <property type="term" value="F:arginine-tRNA ligase activity"/>
    <property type="evidence" value="ECO:0007669"/>
    <property type="project" value="InterPro"/>
</dbReference>
<evidence type="ECO:0000313" key="13">
    <source>
        <dbReference type="EMBL" id="SJZ71455.1"/>
    </source>
</evidence>
<sequence>MRNFLLEIGLEEMPAHVVTPSMIQLKEKIEKFLVENRLSFESIEVFSTPRRLALRIVKLAEKQEDTREEVKGPAKKIAYDENGNLSKAVLGFLRGKGLTENEMTFKEVKGVEYVFATVEEKGKATEEILKELPNVILSMTFPVSMRWADNDVEFIRPIHWLVALFGSEIVPFSILGVDTSNTSRGHRLLEGVPTFSNADSYEEELAKFNVIANAAERKNLIRKQIAALEKENNWTVDLDEELLEEVNNLVEYPTAFAGSFDEKYLDVPEEVLITSMKEHQRFFDVHELDGKLSPHFISVRNGTDNHLANVIKGNEKVLVARLEDGEFFWKEDQRLQIADLVAKLSKVTFHEKIGTLAEHMLRTKKIGEVLAEMVELTETEKKDLKRAADIYKFDLVTNMVGEFPELQGIMGEKYAVLQGENEQTARAIREHYLPTTSEGVLPESKVGAILAVSDKLESLYSFFSVDLIPSGSNDPYALRRAVQGVIRILDKFGWKFSFADLQEKIFTAINAETEIYKLTYTNEKEALSFVKGRVRQLLSGKITRHDILDAVVNAEQSDISELFATAEVLNAHQNDENFRLGIESLTRVVNLAQKAEVAVDVNTSLFENEYEKALNEKIISLEENFTGNAEEKYQQLMSLSSVINEYFDNTMVMTDNEQVKNNRLSELQKLAKIILSFASVDLLIVK</sequence>
<dbReference type="PANTHER" id="PTHR30075:SF2">
    <property type="entry name" value="GLYCINE--TRNA LIGASE, CHLOROPLASTIC_MITOCHONDRIAL 2"/>
    <property type="match status" value="1"/>
</dbReference>
<evidence type="ECO:0000256" key="3">
    <source>
        <dbReference type="ARBA" id="ARBA00022490"/>
    </source>
</evidence>
<evidence type="ECO:0000256" key="1">
    <source>
        <dbReference type="ARBA" id="ARBA00004496"/>
    </source>
</evidence>
<evidence type="ECO:0000256" key="2">
    <source>
        <dbReference type="ARBA" id="ARBA00008226"/>
    </source>
</evidence>
<evidence type="ECO:0000259" key="12">
    <source>
        <dbReference type="Pfam" id="PF05746"/>
    </source>
</evidence>
<evidence type="ECO:0000256" key="10">
    <source>
        <dbReference type="HAMAP-Rule" id="MF_00255"/>
    </source>
</evidence>
<dbReference type="AlphaFoldDB" id="A0A1T4MXE3"/>
<organism evidence="13 14">
    <name type="scientific">Pilibacter termitis</name>
    <dbReference type="NCBI Taxonomy" id="263852"/>
    <lineage>
        <taxon>Bacteria</taxon>
        <taxon>Bacillati</taxon>
        <taxon>Bacillota</taxon>
        <taxon>Bacilli</taxon>
        <taxon>Lactobacillales</taxon>
        <taxon>Enterococcaceae</taxon>
        <taxon>Pilibacter</taxon>
    </lineage>
</organism>
<evidence type="ECO:0000256" key="6">
    <source>
        <dbReference type="ARBA" id="ARBA00022840"/>
    </source>
</evidence>
<accession>A0A1T4MXE3</accession>
<evidence type="ECO:0000256" key="7">
    <source>
        <dbReference type="ARBA" id="ARBA00022917"/>
    </source>
</evidence>
<keyword evidence="5 10" id="KW-0547">Nucleotide-binding</keyword>
<dbReference type="GO" id="GO:0006420">
    <property type="term" value="P:arginyl-tRNA aminoacylation"/>
    <property type="evidence" value="ECO:0007669"/>
    <property type="project" value="InterPro"/>
</dbReference>
<dbReference type="InterPro" id="IPR015944">
    <property type="entry name" value="Gly-tRNA-synth_bsu"/>
</dbReference>
<keyword evidence="3 10" id="KW-0963">Cytoplasm</keyword>
<evidence type="ECO:0000256" key="9">
    <source>
        <dbReference type="ARBA" id="ARBA00047937"/>
    </source>
</evidence>
<dbReference type="GO" id="GO:0006426">
    <property type="term" value="P:glycyl-tRNA aminoacylation"/>
    <property type="evidence" value="ECO:0007669"/>
    <property type="project" value="UniProtKB-UniRule"/>
</dbReference>
<evidence type="ECO:0000256" key="11">
    <source>
        <dbReference type="SAM" id="Coils"/>
    </source>
</evidence>
<comment type="subcellular location">
    <subcellularLocation>
        <location evidence="1 10">Cytoplasm</location>
    </subcellularLocation>
</comment>
<evidence type="ECO:0000256" key="4">
    <source>
        <dbReference type="ARBA" id="ARBA00022598"/>
    </source>
</evidence>
<dbReference type="Pfam" id="PF02092">
    <property type="entry name" value="tRNA_synt_2f"/>
    <property type="match status" value="1"/>
</dbReference>
<keyword evidence="14" id="KW-1185">Reference proteome</keyword>
<keyword evidence="7 10" id="KW-0648">Protein biosynthesis</keyword>
<dbReference type="EC" id="6.1.1.14" evidence="10"/>
<comment type="catalytic activity">
    <reaction evidence="9 10">
        <text>tRNA(Gly) + glycine + ATP = glycyl-tRNA(Gly) + AMP + diphosphate</text>
        <dbReference type="Rhea" id="RHEA:16013"/>
        <dbReference type="Rhea" id="RHEA-COMP:9664"/>
        <dbReference type="Rhea" id="RHEA-COMP:9683"/>
        <dbReference type="ChEBI" id="CHEBI:30616"/>
        <dbReference type="ChEBI" id="CHEBI:33019"/>
        <dbReference type="ChEBI" id="CHEBI:57305"/>
        <dbReference type="ChEBI" id="CHEBI:78442"/>
        <dbReference type="ChEBI" id="CHEBI:78522"/>
        <dbReference type="ChEBI" id="CHEBI:456215"/>
        <dbReference type="EC" id="6.1.1.14"/>
    </reaction>
</comment>
<dbReference type="InterPro" id="IPR006194">
    <property type="entry name" value="Gly-tRNA-synth_heterodimer"/>
</dbReference>
<dbReference type="PANTHER" id="PTHR30075">
    <property type="entry name" value="GLYCYL-TRNA SYNTHETASE"/>
    <property type="match status" value="1"/>
</dbReference>
<comment type="similarity">
    <text evidence="2 10">Belongs to the class-II aminoacyl-tRNA synthetase family.</text>
</comment>
<evidence type="ECO:0000256" key="5">
    <source>
        <dbReference type="ARBA" id="ARBA00022741"/>
    </source>
</evidence>